<gene>
    <name evidence="2" type="ORF">CHS0354_004251</name>
</gene>
<name>A0AAE0S460_9BIVA</name>
<reference evidence="2" key="2">
    <citation type="journal article" date="2021" name="Genome Biol. Evol.">
        <title>Developing a high-quality reference genome for a parasitic bivalve with doubly uniparental inheritance (Bivalvia: Unionida).</title>
        <authorList>
            <person name="Smith C.H."/>
        </authorList>
    </citation>
    <scope>NUCLEOTIDE SEQUENCE</scope>
    <source>
        <strain evidence="2">CHS0354</strain>
        <tissue evidence="2">Mantle</tissue>
    </source>
</reference>
<evidence type="ECO:0000313" key="2">
    <source>
        <dbReference type="EMBL" id="KAK3585067.1"/>
    </source>
</evidence>
<comment type="caution">
    <text evidence="2">The sequence shown here is derived from an EMBL/GenBank/DDBJ whole genome shotgun (WGS) entry which is preliminary data.</text>
</comment>
<dbReference type="PANTHER" id="PTHR19324:SF33">
    <property type="entry name" value="MUCIN-5AC"/>
    <property type="match status" value="1"/>
</dbReference>
<evidence type="ECO:0000259" key="1">
    <source>
        <dbReference type="Pfam" id="PF16977"/>
    </source>
</evidence>
<reference evidence="2" key="1">
    <citation type="journal article" date="2021" name="Genome Biol. Evol.">
        <title>A High-Quality Reference Genome for a Parasitic Bivalve with Doubly Uniparental Inheritance (Bivalvia: Unionida).</title>
        <authorList>
            <person name="Smith C.H."/>
        </authorList>
    </citation>
    <scope>NUCLEOTIDE SEQUENCE</scope>
    <source>
        <strain evidence="2">CHS0354</strain>
    </source>
</reference>
<proteinExistence type="predicted"/>
<feature type="domain" description="Apextrin C-terminal" evidence="1">
    <location>
        <begin position="2"/>
        <end position="151"/>
    </location>
</feature>
<reference evidence="2" key="3">
    <citation type="submission" date="2023-05" db="EMBL/GenBank/DDBJ databases">
        <authorList>
            <person name="Smith C.H."/>
        </authorList>
    </citation>
    <scope>NUCLEOTIDE SEQUENCE</scope>
    <source>
        <strain evidence="2">CHS0354</strain>
        <tissue evidence="2">Mantle</tissue>
    </source>
</reference>
<sequence>MKTDDDGTFQLEWPKSDYCIFKYKICPKGFQEGFVRQDDEDTMNQNSLGGYLPDGVYDTNTEIRYCCRSDGNAFDPIVLPIDGPFYLFRYKQGCQRVRDMDVTEEYLLFDDDDKPPPSTADIGPVHPGMIFENPPRYPGGGTSSRIFYCYYHHLGSIVSSIIG</sequence>
<dbReference type="Pfam" id="PF16977">
    <property type="entry name" value="ApeC"/>
    <property type="match status" value="1"/>
</dbReference>
<dbReference type="InterPro" id="IPR031569">
    <property type="entry name" value="ApeC"/>
</dbReference>
<dbReference type="PANTHER" id="PTHR19324">
    <property type="entry name" value="PERFORIN-LIKE PROTEIN 1"/>
    <property type="match status" value="1"/>
</dbReference>
<protein>
    <recommendedName>
        <fullName evidence="1">Apextrin C-terminal domain-containing protein</fullName>
    </recommendedName>
</protein>
<accession>A0AAE0S460</accession>
<dbReference type="EMBL" id="JAEAOA010000324">
    <property type="protein sequence ID" value="KAK3585067.1"/>
    <property type="molecule type" value="Genomic_DNA"/>
</dbReference>
<dbReference type="Proteomes" id="UP001195483">
    <property type="component" value="Unassembled WGS sequence"/>
</dbReference>
<dbReference type="AlphaFoldDB" id="A0AAE0S460"/>
<organism evidence="2 3">
    <name type="scientific">Potamilus streckersoni</name>
    <dbReference type="NCBI Taxonomy" id="2493646"/>
    <lineage>
        <taxon>Eukaryota</taxon>
        <taxon>Metazoa</taxon>
        <taxon>Spiralia</taxon>
        <taxon>Lophotrochozoa</taxon>
        <taxon>Mollusca</taxon>
        <taxon>Bivalvia</taxon>
        <taxon>Autobranchia</taxon>
        <taxon>Heteroconchia</taxon>
        <taxon>Palaeoheterodonta</taxon>
        <taxon>Unionida</taxon>
        <taxon>Unionoidea</taxon>
        <taxon>Unionidae</taxon>
        <taxon>Ambleminae</taxon>
        <taxon>Lampsilini</taxon>
        <taxon>Potamilus</taxon>
    </lineage>
</organism>
<keyword evidence="3" id="KW-1185">Reference proteome</keyword>
<evidence type="ECO:0000313" key="3">
    <source>
        <dbReference type="Proteomes" id="UP001195483"/>
    </source>
</evidence>